<evidence type="ECO:0000259" key="1">
    <source>
        <dbReference type="Pfam" id="PF17667"/>
    </source>
</evidence>
<dbReference type="OrthoDB" id="5584477at2759"/>
<sequence>MACYSRAMLMKQFDRKFAKAVSLSATQCRLFRWDASGCHTTEIIDIHGDPILFIRCIARLAMMTPAELGYDEHFSNAGRVLSDQKITTTLTIRASPIREYLDREPSPEEIPPETSASMLLELDTENVLSESRGVRLYQDTRVWRGKEILDMNTWKTGPTRVVKQTWAEDTRPSEAYFYKLTNDIPTICSLVLMEECDGTRACHNCVAEHDEIGDLKATEKKPRGGANAQAEESLLNLGLNALH</sequence>
<organism evidence="2 3">
    <name type="scientific">Tulasnella calospora MUT 4182</name>
    <dbReference type="NCBI Taxonomy" id="1051891"/>
    <lineage>
        <taxon>Eukaryota</taxon>
        <taxon>Fungi</taxon>
        <taxon>Dikarya</taxon>
        <taxon>Basidiomycota</taxon>
        <taxon>Agaricomycotina</taxon>
        <taxon>Agaricomycetes</taxon>
        <taxon>Cantharellales</taxon>
        <taxon>Tulasnellaceae</taxon>
        <taxon>Tulasnella</taxon>
    </lineage>
</organism>
<accession>A0A0C3QK02</accession>
<dbReference type="STRING" id="1051891.A0A0C3QK02"/>
<proteinExistence type="predicted"/>
<feature type="non-terminal residue" evidence="2">
    <location>
        <position position="243"/>
    </location>
</feature>
<keyword evidence="3" id="KW-1185">Reference proteome</keyword>
<gene>
    <name evidence="2" type="ORF">M407DRAFT_18195</name>
</gene>
<feature type="domain" description="Fungal-type protein kinase" evidence="1">
    <location>
        <begin position="3"/>
        <end position="193"/>
    </location>
</feature>
<dbReference type="InterPro" id="IPR040976">
    <property type="entry name" value="Pkinase_fungal"/>
</dbReference>
<reference evidence="3" key="2">
    <citation type="submission" date="2015-01" db="EMBL/GenBank/DDBJ databases">
        <title>Evolutionary Origins and Diversification of the Mycorrhizal Mutualists.</title>
        <authorList>
            <consortium name="DOE Joint Genome Institute"/>
            <consortium name="Mycorrhizal Genomics Consortium"/>
            <person name="Kohler A."/>
            <person name="Kuo A."/>
            <person name="Nagy L.G."/>
            <person name="Floudas D."/>
            <person name="Copeland A."/>
            <person name="Barry K.W."/>
            <person name="Cichocki N."/>
            <person name="Veneault-Fourrey C."/>
            <person name="LaButti K."/>
            <person name="Lindquist E.A."/>
            <person name="Lipzen A."/>
            <person name="Lundell T."/>
            <person name="Morin E."/>
            <person name="Murat C."/>
            <person name="Riley R."/>
            <person name="Ohm R."/>
            <person name="Sun H."/>
            <person name="Tunlid A."/>
            <person name="Henrissat B."/>
            <person name="Grigoriev I.V."/>
            <person name="Hibbett D.S."/>
            <person name="Martin F."/>
        </authorList>
    </citation>
    <scope>NUCLEOTIDE SEQUENCE [LARGE SCALE GENOMIC DNA]</scope>
    <source>
        <strain evidence="3">MUT 4182</strain>
    </source>
</reference>
<dbReference type="EMBL" id="KN822952">
    <property type="protein sequence ID" value="KIO32730.1"/>
    <property type="molecule type" value="Genomic_DNA"/>
</dbReference>
<protein>
    <recommendedName>
        <fullName evidence="1">Fungal-type protein kinase domain-containing protein</fullName>
    </recommendedName>
</protein>
<evidence type="ECO:0000313" key="3">
    <source>
        <dbReference type="Proteomes" id="UP000054248"/>
    </source>
</evidence>
<dbReference type="Proteomes" id="UP000054248">
    <property type="component" value="Unassembled WGS sequence"/>
</dbReference>
<reference evidence="2 3" key="1">
    <citation type="submission" date="2014-04" db="EMBL/GenBank/DDBJ databases">
        <authorList>
            <consortium name="DOE Joint Genome Institute"/>
            <person name="Kuo A."/>
            <person name="Girlanda M."/>
            <person name="Perotto S."/>
            <person name="Kohler A."/>
            <person name="Nagy L.G."/>
            <person name="Floudas D."/>
            <person name="Copeland A."/>
            <person name="Barry K.W."/>
            <person name="Cichocki N."/>
            <person name="Veneault-Fourrey C."/>
            <person name="LaButti K."/>
            <person name="Lindquist E.A."/>
            <person name="Lipzen A."/>
            <person name="Lundell T."/>
            <person name="Morin E."/>
            <person name="Murat C."/>
            <person name="Sun H."/>
            <person name="Tunlid A."/>
            <person name="Henrissat B."/>
            <person name="Grigoriev I.V."/>
            <person name="Hibbett D.S."/>
            <person name="Martin F."/>
            <person name="Nordberg H.P."/>
            <person name="Cantor M.N."/>
            <person name="Hua S.X."/>
        </authorList>
    </citation>
    <scope>NUCLEOTIDE SEQUENCE [LARGE SCALE GENOMIC DNA]</scope>
    <source>
        <strain evidence="2 3">MUT 4182</strain>
    </source>
</reference>
<name>A0A0C3QK02_9AGAM</name>
<dbReference type="HOGENOM" id="CLU_1144971_0_0_1"/>
<dbReference type="Pfam" id="PF17667">
    <property type="entry name" value="Pkinase_fungal"/>
    <property type="match status" value="1"/>
</dbReference>
<dbReference type="AlphaFoldDB" id="A0A0C3QK02"/>
<evidence type="ECO:0000313" key="2">
    <source>
        <dbReference type="EMBL" id="KIO32730.1"/>
    </source>
</evidence>